<sequence length="714" mass="80353">MIANRPMYRQTMAKRQGPIPGNIWGRRGLALLVFAVGLAGCGARDPQARVEAVMESVDLRQTLVAGRGAGATPAATPARKAAAEPVRLVVPPEAREAVVQARAAMQAKQWDRVRALIPQADRDPVLGSYVRYWALRQQLLDPAQPIPEDEIHAFFARNQDAYLADRLKGEWMVAAGRAGDYAQVLALAPVEVENAEIRCTLLMAQHMSGRKVRASDAMDAFSSNQACWAMLDQFYERRVVGWSDVQRLLRASLETNRHQTSRRIAAVIFNGAQMRDYSAIMNNPRKWLEGRAVPRSPAELELVAIALSRLAYGEKRLENAAWVEKNWEGRLPRPYMEWVWSQFGLVAALNVELDAARWYRKSGNFRMTDYNHAWQVRSELRQPAIDWDQVAKAIRRMSAAQAAEPVWVYWYARALHALGNEKAAVEHYRSIAHDLSFYGLLASEELGHPQPLPPAPAQLQPEELDAARNHPGLQRAVALFELGWRPEAVPEWNFNLRGMNDRELLAAAEFAREKHIYDRVVNTSLRTEKEIDLSQRFIAPFSGEVSKKAREIDLDPAWVYGVIRQESRFITDARSRVGASGLMQLMPATAKWVARKIGMTDFHPSRVNEFEINTVLGTNYLRMVLNDLNGSEVLATAGYNAGPRRPVQWRAKLAAPVEGAIFAETIPFTETRLYVKNVMSNAVYYARLFSGEPQRLKDRLGVISPAPNRKVALP</sequence>
<evidence type="ECO:0000256" key="2">
    <source>
        <dbReference type="ARBA" id="ARBA00022729"/>
    </source>
</evidence>
<comment type="similarity">
    <text evidence="1">Belongs to the transglycosylase Slt family.</text>
</comment>
<evidence type="ECO:0000259" key="4">
    <source>
        <dbReference type="Pfam" id="PF14718"/>
    </source>
</evidence>
<dbReference type="CDD" id="cd13401">
    <property type="entry name" value="Slt70-like"/>
    <property type="match status" value="1"/>
</dbReference>
<evidence type="ECO:0000313" key="6">
    <source>
        <dbReference type="Proteomes" id="UP001232156"/>
    </source>
</evidence>
<dbReference type="InterPro" id="IPR008258">
    <property type="entry name" value="Transglycosylase_SLT_dom_1"/>
</dbReference>
<gene>
    <name evidence="5" type="ORF">Q8947_02380</name>
</gene>
<keyword evidence="6" id="KW-1185">Reference proteome</keyword>
<reference evidence="5 6" key="1">
    <citation type="submission" date="2023-08" db="EMBL/GenBank/DDBJ databases">
        <title>Alcaligenaceae gen. nov., a novel taxon isolated from the sludge of Yixing Pesticide Factory.</title>
        <authorList>
            <person name="Ruan L."/>
        </authorList>
    </citation>
    <scope>NUCLEOTIDE SEQUENCE [LARGE SCALE GENOMIC DNA]</scope>
    <source>
        <strain evidence="5 6">LG-2</strain>
    </source>
</reference>
<evidence type="ECO:0000259" key="3">
    <source>
        <dbReference type="Pfam" id="PF01464"/>
    </source>
</evidence>
<dbReference type="InterPro" id="IPR023346">
    <property type="entry name" value="Lysozyme-like_dom_sf"/>
</dbReference>
<evidence type="ECO:0000256" key="1">
    <source>
        <dbReference type="ARBA" id="ARBA00007734"/>
    </source>
</evidence>
<dbReference type="Proteomes" id="UP001232156">
    <property type="component" value="Unassembled WGS sequence"/>
</dbReference>
<dbReference type="InterPro" id="IPR008939">
    <property type="entry name" value="Lytic_TGlycosylase_superhlx_U"/>
</dbReference>
<dbReference type="Pfam" id="PF01464">
    <property type="entry name" value="SLT"/>
    <property type="match status" value="1"/>
</dbReference>
<dbReference type="Gene3D" id="1.10.1240.20">
    <property type="entry name" value="Lytic transglycosylase, superhelical linker domain"/>
    <property type="match status" value="1"/>
</dbReference>
<dbReference type="SUPFAM" id="SSF48435">
    <property type="entry name" value="Bacterial muramidases"/>
    <property type="match status" value="1"/>
</dbReference>
<accession>A0ABU1D314</accession>
<feature type="domain" description="Transglycosylase SLT" evidence="3">
    <location>
        <begin position="547"/>
        <end position="651"/>
    </location>
</feature>
<dbReference type="Gene3D" id="1.25.20.10">
    <property type="entry name" value="Bacterial muramidases"/>
    <property type="match status" value="1"/>
</dbReference>
<evidence type="ECO:0000313" key="5">
    <source>
        <dbReference type="EMBL" id="MDR4124831.1"/>
    </source>
</evidence>
<name>A0ABU1D314_9BURK</name>
<comment type="caution">
    <text evidence="5">The sequence shown here is derived from an EMBL/GenBank/DDBJ whole genome shotgun (WGS) entry which is preliminary data.</text>
</comment>
<dbReference type="PANTHER" id="PTHR37423">
    <property type="entry name" value="SOLUBLE LYTIC MUREIN TRANSGLYCOSYLASE-RELATED"/>
    <property type="match status" value="1"/>
</dbReference>
<dbReference type="Gene3D" id="1.10.530.10">
    <property type="match status" value="1"/>
</dbReference>
<dbReference type="InterPro" id="IPR012289">
    <property type="entry name" value="Lytic_TGlycosylase_superhlx_L"/>
</dbReference>
<feature type="domain" description="Lytic transglycosylase superhelical linker" evidence="4">
    <location>
        <begin position="468"/>
        <end position="527"/>
    </location>
</feature>
<proteinExistence type="inferred from homology"/>
<dbReference type="InterPro" id="IPR037061">
    <property type="entry name" value="Lytic_TGlycoase_superhlx_L_sf"/>
</dbReference>
<protein>
    <submittedName>
        <fullName evidence="5">Transglycosylase SLT domain-containing protein</fullName>
    </submittedName>
</protein>
<dbReference type="PANTHER" id="PTHR37423:SF5">
    <property type="entry name" value="SOLUBLE LYTIC MUREIN TRANSGLYCOSYLASE"/>
    <property type="match status" value="1"/>
</dbReference>
<dbReference type="EMBL" id="JAUZQE010000003">
    <property type="protein sequence ID" value="MDR4124831.1"/>
    <property type="molecule type" value="Genomic_DNA"/>
</dbReference>
<dbReference type="Pfam" id="PF14718">
    <property type="entry name" value="SLT_L"/>
    <property type="match status" value="1"/>
</dbReference>
<organism evidence="5 6">
    <name type="scientific">Yanghanlia caeni</name>
    <dbReference type="NCBI Taxonomy" id="3064283"/>
    <lineage>
        <taxon>Bacteria</taxon>
        <taxon>Pseudomonadati</taxon>
        <taxon>Pseudomonadota</taxon>
        <taxon>Betaproteobacteria</taxon>
        <taxon>Burkholderiales</taxon>
        <taxon>Alcaligenaceae</taxon>
        <taxon>Yanghanlia</taxon>
    </lineage>
</organism>
<dbReference type="SUPFAM" id="SSF53955">
    <property type="entry name" value="Lysozyme-like"/>
    <property type="match status" value="1"/>
</dbReference>
<keyword evidence="2" id="KW-0732">Signal</keyword>